<feature type="active site" description="Nucleophile" evidence="9">
    <location>
        <position position="415"/>
    </location>
</feature>
<proteinExistence type="inferred from homology"/>
<dbReference type="EC" id="3.4.19.13" evidence="11"/>
<keyword evidence="14" id="KW-1185">Reference proteome</keyword>
<keyword evidence="7 11" id="KW-0012">Acyltransferase</keyword>
<comment type="catalytic activity">
    <reaction evidence="8 11">
        <text>an N-terminal (5-L-glutamyl)-[peptide] + an alpha-amino acid = 5-L-glutamyl amino acid + an N-terminal L-alpha-aminoacyl-[peptide]</text>
        <dbReference type="Rhea" id="RHEA:23904"/>
        <dbReference type="Rhea" id="RHEA-COMP:9780"/>
        <dbReference type="Rhea" id="RHEA-COMP:9795"/>
        <dbReference type="ChEBI" id="CHEBI:77644"/>
        <dbReference type="ChEBI" id="CHEBI:78597"/>
        <dbReference type="ChEBI" id="CHEBI:78599"/>
        <dbReference type="ChEBI" id="CHEBI:78608"/>
        <dbReference type="EC" id="2.3.2.2"/>
    </reaction>
</comment>
<dbReference type="InterPro" id="IPR043137">
    <property type="entry name" value="GGT_ssub_C"/>
</dbReference>
<dbReference type="Gene3D" id="3.60.20.40">
    <property type="match status" value="1"/>
</dbReference>
<name>A0A0J9EAF3_9RHOB</name>
<dbReference type="GO" id="GO:0006750">
    <property type="term" value="P:glutathione biosynthetic process"/>
    <property type="evidence" value="ECO:0007669"/>
    <property type="project" value="UniProtKB-KW"/>
</dbReference>
<dbReference type="RefSeq" id="WP_082152763.1">
    <property type="nucleotide sequence ID" value="NZ_LFTY01000002.1"/>
</dbReference>
<evidence type="ECO:0000256" key="12">
    <source>
        <dbReference type="SAM" id="SignalP"/>
    </source>
</evidence>
<dbReference type="SUPFAM" id="SSF56235">
    <property type="entry name" value="N-terminal nucleophile aminohydrolases (Ntn hydrolases)"/>
    <property type="match status" value="1"/>
</dbReference>
<dbReference type="PRINTS" id="PR01210">
    <property type="entry name" value="GGTRANSPTASE"/>
</dbReference>
<feature type="binding site" evidence="10">
    <location>
        <position position="128"/>
    </location>
    <ligand>
        <name>L-glutamate</name>
        <dbReference type="ChEBI" id="CHEBI:29985"/>
    </ligand>
</feature>
<keyword evidence="12" id="KW-0732">Signal</keyword>
<dbReference type="InterPro" id="IPR043138">
    <property type="entry name" value="GGT_lsub"/>
</dbReference>
<gene>
    <name evidence="13" type="ORF">AIOL_004755</name>
</gene>
<dbReference type="OrthoDB" id="9781342at2"/>
<evidence type="ECO:0000256" key="2">
    <source>
        <dbReference type="ARBA" id="ARBA00001089"/>
    </source>
</evidence>
<dbReference type="PATRIC" id="fig|1675527.3.peg.4989"/>
<evidence type="ECO:0000256" key="9">
    <source>
        <dbReference type="PIRSR" id="PIRSR600101-1"/>
    </source>
</evidence>
<evidence type="ECO:0000256" key="4">
    <source>
        <dbReference type="ARBA" id="ARBA00022679"/>
    </source>
</evidence>
<dbReference type="InterPro" id="IPR029055">
    <property type="entry name" value="Ntn_hydrolases_N"/>
</dbReference>
<dbReference type="GO" id="GO:0036374">
    <property type="term" value="F:glutathione hydrolase activity"/>
    <property type="evidence" value="ECO:0007669"/>
    <property type="project" value="UniProtKB-UniRule"/>
</dbReference>
<keyword evidence="4 11" id="KW-0808">Transferase</keyword>
<sequence>MRPTLITLLPALVLAGAAALAQEASDAVAPEAATATGGAMSANAMAALKAKEAGEPVRAPNWMVAAANPLAVEAGAAILAEGGTAADAMVTVQAVLGLVEPQSSGLGGGAFLVWYDAARGALTTLDGRETAPLAADPTLFQMGGERMKWWDAVVGGRSVGTPGTPALMFDAHDRYGNLEVSHLLQPAIDLAESGFAVSPRMAASVARDAERLAGQPRTSAYFLPGGEPIAEGALLKNFPYAATLKALAGGGRDAFYTGDIAQGIVDTVQGFDANPGRLEMIDLAAYQVKERPAVCAAYRAYDVCGMGPPSSGALTVGQILGQLNSFDLSAGVEDAQVLRLIGDASRQAFADRGRYMADSDFVPMPTAGLVDAEYLSARAENLKGDRALDSVAPGRPAFDHALNWADNVSVERPSTSHISIVDSYGNALSMTTTIENGFGSRLMAPGGFLLNNELTDFSFKSHADGVPIANRVEPGKRPRSSMSPTIVMQDGAPVLVIGSPGGSRIIGYVAQAIIAHLDWGMDVQAALDMPHAVNRFGTYDLEEGTYLEEMEGPLTELGYEVNIRGLNSGLHAIQVTPEGLVGGADPRREGIAIGGWGAWALGMRRVANWPGAVIRNPPRA</sequence>
<dbReference type="GO" id="GO:0006751">
    <property type="term" value="P:glutathione catabolic process"/>
    <property type="evidence" value="ECO:0007669"/>
    <property type="project" value="UniProtKB-UniRule"/>
</dbReference>
<evidence type="ECO:0000256" key="7">
    <source>
        <dbReference type="ARBA" id="ARBA00023315"/>
    </source>
</evidence>
<evidence type="ECO:0000256" key="11">
    <source>
        <dbReference type="RuleBase" id="RU368036"/>
    </source>
</evidence>
<comment type="catalytic activity">
    <reaction evidence="2 11">
        <text>glutathione + H2O = L-cysteinylglycine + L-glutamate</text>
        <dbReference type="Rhea" id="RHEA:28807"/>
        <dbReference type="ChEBI" id="CHEBI:15377"/>
        <dbReference type="ChEBI" id="CHEBI:29985"/>
        <dbReference type="ChEBI" id="CHEBI:57925"/>
        <dbReference type="ChEBI" id="CHEBI:61694"/>
        <dbReference type="EC" id="3.4.19.13"/>
    </reaction>
</comment>
<evidence type="ECO:0000256" key="5">
    <source>
        <dbReference type="ARBA" id="ARBA00022801"/>
    </source>
</evidence>
<dbReference type="STRING" id="1675527.AIOL_004755"/>
<dbReference type="EC" id="2.3.2.2" evidence="11"/>
<feature type="signal peptide" evidence="12">
    <location>
        <begin position="1"/>
        <end position="21"/>
    </location>
</feature>
<reference evidence="13 14" key="1">
    <citation type="submission" date="2015-06" db="EMBL/GenBank/DDBJ databases">
        <title>Draft genome sequence of an Alphaproteobacteria species associated to the Mediterranean sponge Oscarella lobularis.</title>
        <authorList>
            <person name="Jourda C."/>
            <person name="Santini S."/>
            <person name="Claverie J.-M."/>
        </authorList>
    </citation>
    <scope>NUCLEOTIDE SEQUENCE [LARGE SCALE GENOMIC DNA]</scope>
    <source>
        <strain evidence="13">IGS</strain>
    </source>
</reference>
<comment type="catalytic activity">
    <reaction evidence="1 11">
        <text>an S-substituted glutathione + H2O = an S-substituted L-cysteinylglycine + L-glutamate</text>
        <dbReference type="Rhea" id="RHEA:59468"/>
        <dbReference type="ChEBI" id="CHEBI:15377"/>
        <dbReference type="ChEBI" id="CHEBI:29985"/>
        <dbReference type="ChEBI" id="CHEBI:90779"/>
        <dbReference type="ChEBI" id="CHEBI:143103"/>
        <dbReference type="EC" id="3.4.19.13"/>
    </reaction>
</comment>
<keyword evidence="6 11" id="KW-0865">Zymogen</keyword>
<dbReference type="AlphaFoldDB" id="A0A0J9EAF3"/>
<feature type="binding site" evidence="10">
    <location>
        <begin position="480"/>
        <end position="481"/>
    </location>
    <ligand>
        <name>L-glutamate</name>
        <dbReference type="ChEBI" id="CHEBI:29985"/>
    </ligand>
</feature>
<dbReference type="Pfam" id="PF01019">
    <property type="entry name" value="G_glu_transpept"/>
    <property type="match status" value="1"/>
</dbReference>
<evidence type="ECO:0000313" key="13">
    <source>
        <dbReference type="EMBL" id="KMW59772.1"/>
    </source>
</evidence>
<keyword evidence="11" id="KW-0317">Glutathione biosynthesis</keyword>
<comment type="PTM">
    <text evidence="11">Cleaved by autocatalysis into a large and a small subunit.</text>
</comment>
<evidence type="ECO:0000256" key="3">
    <source>
        <dbReference type="ARBA" id="ARBA00009381"/>
    </source>
</evidence>
<evidence type="ECO:0000256" key="1">
    <source>
        <dbReference type="ARBA" id="ARBA00001049"/>
    </source>
</evidence>
<keyword evidence="5 11" id="KW-0378">Hydrolase</keyword>
<protein>
    <recommendedName>
        <fullName evidence="11">Glutathione hydrolase proenzyme</fullName>
        <ecNumber evidence="11">2.3.2.2</ecNumber>
        <ecNumber evidence="11">3.4.19.13</ecNumber>
    </recommendedName>
    <component>
        <recommendedName>
            <fullName evidence="11">Glutathione hydrolase large chain</fullName>
        </recommendedName>
    </component>
    <component>
        <recommendedName>
            <fullName evidence="11">Glutathione hydrolase small chain</fullName>
        </recommendedName>
    </component>
</protein>
<evidence type="ECO:0000256" key="10">
    <source>
        <dbReference type="PIRSR" id="PIRSR600101-2"/>
    </source>
</evidence>
<comment type="similarity">
    <text evidence="3 11">Belongs to the gamma-glutamyltransferase family.</text>
</comment>
<comment type="subunit">
    <text evidence="11">This enzyme consists of two polypeptide chains, which are synthesized in precursor form from a single polypeptide.</text>
</comment>
<comment type="caution">
    <text evidence="13">The sequence shown here is derived from an EMBL/GenBank/DDBJ whole genome shotgun (WGS) entry which is preliminary data.</text>
</comment>
<evidence type="ECO:0000256" key="8">
    <source>
        <dbReference type="ARBA" id="ARBA00047417"/>
    </source>
</evidence>
<dbReference type="PANTHER" id="PTHR43199">
    <property type="entry name" value="GLUTATHIONE HYDROLASE"/>
    <property type="match status" value="1"/>
</dbReference>
<dbReference type="Gene3D" id="1.10.246.130">
    <property type="match status" value="1"/>
</dbReference>
<evidence type="ECO:0000256" key="6">
    <source>
        <dbReference type="ARBA" id="ARBA00023145"/>
    </source>
</evidence>
<comment type="pathway">
    <text evidence="11">Sulfur metabolism; glutathione metabolism.</text>
</comment>
<feature type="chain" id="PRO_5005318104" description="Glutathione hydrolase proenzyme" evidence="12">
    <location>
        <begin position="22"/>
        <end position="620"/>
    </location>
</feature>
<dbReference type="GO" id="GO:0103068">
    <property type="term" value="F:leukotriene C4 gamma-glutamyl transferase activity"/>
    <property type="evidence" value="ECO:0007669"/>
    <property type="project" value="UniProtKB-EC"/>
</dbReference>
<evidence type="ECO:0000313" key="14">
    <source>
        <dbReference type="Proteomes" id="UP000037178"/>
    </source>
</evidence>
<accession>A0A0J9EAF3</accession>
<feature type="binding site" evidence="10">
    <location>
        <position position="502"/>
    </location>
    <ligand>
        <name>L-glutamate</name>
        <dbReference type="ChEBI" id="CHEBI:29985"/>
    </ligand>
</feature>
<dbReference type="PANTHER" id="PTHR43199:SF1">
    <property type="entry name" value="GLUTATHIONE HYDROLASE PROENZYME"/>
    <property type="match status" value="1"/>
</dbReference>
<dbReference type="Proteomes" id="UP000037178">
    <property type="component" value="Unassembled WGS sequence"/>
</dbReference>
<dbReference type="EMBL" id="LFTY01000002">
    <property type="protein sequence ID" value="KMW59772.1"/>
    <property type="molecule type" value="Genomic_DNA"/>
</dbReference>
<dbReference type="InterPro" id="IPR051792">
    <property type="entry name" value="GGT_bact"/>
</dbReference>
<organism evidence="13 14">
    <name type="scientific">Candidatus Rhodobacter oscarellae</name>
    <dbReference type="NCBI Taxonomy" id="1675527"/>
    <lineage>
        <taxon>Bacteria</taxon>
        <taxon>Pseudomonadati</taxon>
        <taxon>Pseudomonadota</taxon>
        <taxon>Alphaproteobacteria</taxon>
        <taxon>Rhodobacterales</taxon>
        <taxon>Rhodobacter group</taxon>
        <taxon>Rhodobacter</taxon>
    </lineage>
</organism>
<feature type="binding site" evidence="10">
    <location>
        <position position="456"/>
    </location>
    <ligand>
        <name>L-glutamate</name>
        <dbReference type="ChEBI" id="CHEBI:29985"/>
    </ligand>
</feature>
<dbReference type="NCBIfam" id="TIGR00066">
    <property type="entry name" value="g_glut_trans"/>
    <property type="match status" value="1"/>
</dbReference>
<dbReference type="InterPro" id="IPR000101">
    <property type="entry name" value="GGT_peptidase"/>
</dbReference>
<dbReference type="UniPathway" id="UPA00204"/>